<dbReference type="InterPro" id="IPR050415">
    <property type="entry name" value="MRET"/>
</dbReference>
<organism evidence="3 4">
    <name type="scientific">Prosthecomicrobium pneumaticum</name>
    <dbReference type="NCBI Taxonomy" id="81895"/>
    <lineage>
        <taxon>Bacteria</taxon>
        <taxon>Pseudomonadati</taxon>
        <taxon>Pseudomonadota</taxon>
        <taxon>Alphaproteobacteria</taxon>
        <taxon>Hyphomicrobiales</taxon>
        <taxon>Kaistiaceae</taxon>
        <taxon>Prosthecomicrobium</taxon>
    </lineage>
</organism>
<dbReference type="PANTHER" id="PTHR47354:SF5">
    <property type="entry name" value="PROTEIN RFBI"/>
    <property type="match status" value="1"/>
</dbReference>
<comment type="cofactor">
    <cofactor evidence="1">
        <name>[2Fe-2S] cluster</name>
        <dbReference type="ChEBI" id="CHEBI:190135"/>
    </cofactor>
</comment>
<reference evidence="3 4" key="1">
    <citation type="submission" date="2020-08" db="EMBL/GenBank/DDBJ databases">
        <title>Genomic Encyclopedia of Type Strains, Phase IV (KMG-IV): sequencing the most valuable type-strain genomes for metagenomic binning, comparative biology and taxonomic classification.</title>
        <authorList>
            <person name="Goeker M."/>
        </authorList>
    </citation>
    <scope>NUCLEOTIDE SEQUENCE [LARGE SCALE GENOMIC DNA]</scope>
    <source>
        <strain evidence="3 4">DSM 16268</strain>
    </source>
</reference>
<dbReference type="Pfam" id="PF00970">
    <property type="entry name" value="FAD_binding_6"/>
    <property type="match status" value="1"/>
</dbReference>
<dbReference type="PANTHER" id="PTHR47354">
    <property type="entry name" value="NADH OXIDOREDUCTASE HCR"/>
    <property type="match status" value="1"/>
</dbReference>
<dbReference type="GO" id="GO:0016491">
    <property type="term" value="F:oxidoreductase activity"/>
    <property type="evidence" value="ECO:0007669"/>
    <property type="project" value="InterPro"/>
</dbReference>
<evidence type="ECO:0000256" key="1">
    <source>
        <dbReference type="ARBA" id="ARBA00034078"/>
    </source>
</evidence>
<dbReference type="SUPFAM" id="SSF52343">
    <property type="entry name" value="Ferredoxin reductase-like, C-terminal NADP-linked domain"/>
    <property type="match status" value="1"/>
</dbReference>
<dbReference type="PRINTS" id="PR00371">
    <property type="entry name" value="FPNCR"/>
</dbReference>
<dbReference type="AlphaFoldDB" id="A0A7W9FKH5"/>
<dbReference type="InterPro" id="IPR039261">
    <property type="entry name" value="FNR_nucleotide-bd"/>
</dbReference>
<dbReference type="InterPro" id="IPR008333">
    <property type="entry name" value="Cbr1-like_FAD-bd_dom"/>
</dbReference>
<dbReference type="PRINTS" id="PR00410">
    <property type="entry name" value="PHEHYDRXLASE"/>
</dbReference>
<dbReference type="Pfam" id="PF00175">
    <property type="entry name" value="NAD_binding_1"/>
    <property type="match status" value="1"/>
</dbReference>
<dbReference type="EMBL" id="JACHOO010000003">
    <property type="protein sequence ID" value="MBB5752757.1"/>
    <property type="molecule type" value="Genomic_DNA"/>
</dbReference>
<comment type="caution">
    <text evidence="3">The sequence shown here is derived from an EMBL/GenBank/DDBJ whole genome shotgun (WGS) entry which is preliminary data.</text>
</comment>
<dbReference type="Proteomes" id="UP000523821">
    <property type="component" value="Unassembled WGS sequence"/>
</dbReference>
<gene>
    <name evidence="3" type="ORF">GGQ63_001811</name>
</gene>
<evidence type="ECO:0000313" key="3">
    <source>
        <dbReference type="EMBL" id="MBB5752757.1"/>
    </source>
</evidence>
<dbReference type="InterPro" id="IPR001709">
    <property type="entry name" value="Flavoprot_Pyr_Nucl_cyt_Rdtase"/>
</dbReference>
<dbReference type="InterPro" id="IPR001433">
    <property type="entry name" value="OxRdtase_FAD/NAD-bd"/>
</dbReference>
<proteinExistence type="predicted"/>
<dbReference type="Gene3D" id="3.40.50.80">
    <property type="entry name" value="Nucleotide-binding domain of ferredoxin-NADP reductase (FNR) module"/>
    <property type="match status" value="1"/>
</dbReference>
<accession>A0A7W9FKH5</accession>
<dbReference type="PROSITE" id="PS51384">
    <property type="entry name" value="FAD_FR"/>
    <property type="match status" value="1"/>
</dbReference>
<keyword evidence="4" id="KW-1185">Reference proteome</keyword>
<feature type="domain" description="FAD-binding FR-type" evidence="2">
    <location>
        <begin position="13"/>
        <end position="115"/>
    </location>
</feature>
<dbReference type="Gene3D" id="2.40.30.10">
    <property type="entry name" value="Translation factors"/>
    <property type="match status" value="1"/>
</dbReference>
<protein>
    <submittedName>
        <fullName evidence="3">Ferredoxin-NADP reductase</fullName>
    </submittedName>
</protein>
<sequence length="252" mass="27345">MTEPLAMPLRRRLDWQAATVRRVETKTPTVKSFFLEPAEPFAYRAGQHVDVRLTAPDGYSTERSYSIASAPETAPLVELTVELLEGGEVSPFFHEVVEPGDTLEIRGPIGGHFVWRVAEGGPVLLVGGGSGVVPLMGMARHRAAQRADVPMLLFFSARHWDEVIFRDELLDLEARGDGFSLALALTREPARREADFGRRIDGAAAMAALARLPAPPRVAYVCGSNPFVEAATAALMEAGIPAPVIRTERYGG</sequence>
<dbReference type="SUPFAM" id="SSF63380">
    <property type="entry name" value="Riboflavin synthase domain-like"/>
    <property type="match status" value="1"/>
</dbReference>
<dbReference type="InterPro" id="IPR017938">
    <property type="entry name" value="Riboflavin_synthase-like_b-brl"/>
</dbReference>
<evidence type="ECO:0000259" key="2">
    <source>
        <dbReference type="PROSITE" id="PS51384"/>
    </source>
</evidence>
<evidence type="ECO:0000313" key="4">
    <source>
        <dbReference type="Proteomes" id="UP000523821"/>
    </source>
</evidence>
<name>A0A7W9FKH5_9HYPH</name>
<dbReference type="InterPro" id="IPR017927">
    <property type="entry name" value="FAD-bd_FR_type"/>
</dbReference>